<keyword evidence="3" id="KW-1185">Reference proteome</keyword>
<sequence length="396" mass="43386">MTDARELEVATADDSEGIASESEHEYPSRNTTPPSLEEFDRWQAHIGLQKFGEGLNAAARAIFPRDGRPQYSNVYVLMLSFGEEGTSSGITNLSSIFKEVYHFDVEVWTIPSEGSKAATNQKVSQFIGLGGDSYEDLKIVYYAGNARLIRNKELAWTSGIKTLSSKYPVVPWKGIQKSLENAQSDVLILLDAPFVGVSTANQGSGVTELIAASAFGTVANAADPYSFTRDLETEFRELSKLPSFSVGNLYHNLFCRIQCRIAENGTDDGVPLCLQLTQEDLKVPRSIRLSAHQKDADFPSSLNPTPTVTNGAFRASSPAGDTPRIAFAIRLKEDFKVGDLSSDLFLEWLRRIPESVAEVKIEAGFHSYSSLLVVSVPICMSLYMPKDPAIINLGPI</sequence>
<evidence type="ECO:0000313" key="3">
    <source>
        <dbReference type="Proteomes" id="UP000235672"/>
    </source>
</evidence>
<accession>A0A2J6PQF5</accession>
<evidence type="ECO:0000313" key="2">
    <source>
        <dbReference type="EMBL" id="PMD16254.1"/>
    </source>
</evidence>
<protein>
    <submittedName>
        <fullName evidence="2">Uncharacterized protein</fullName>
    </submittedName>
</protein>
<reference evidence="2 3" key="1">
    <citation type="submission" date="2016-05" db="EMBL/GenBank/DDBJ databases">
        <title>A degradative enzymes factory behind the ericoid mycorrhizal symbiosis.</title>
        <authorList>
            <consortium name="DOE Joint Genome Institute"/>
            <person name="Martino E."/>
            <person name="Morin E."/>
            <person name="Grelet G."/>
            <person name="Kuo A."/>
            <person name="Kohler A."/>
            <person name="Daghino S."/>
            <person name="Barry K."/>
            <person name="Choi C."/>
            <person name="Cichocki N."/>
            <person name="Clum A."/>
            <person name="Copeland A."/>
            <person name="Hainaut M."/>
            <person name="Haridas S."/>
            <person name="Labutti K."/>
            <person name="Lindquist E."/>
            <person name="Lipzen A."/>
            <person name="Khouja H.-R."/>
            <person name="Murat C."/>
            <person name="Ohm R."/>
            <person name="Olson A."/>
            <person name="Spatafora J."/>
            <person name="Veneault-Fourrey C."/>
            <person name="Henrissat B."/>
            <person name="Grigoriev I."/>
            <person name="Martin F."/>
            <person name="Perotto S."/>
        </authorList>
    </citation>
    <scope>NUCLEOTIDE SEQUENCE [LARGE SCALE GENOMIC DNA]</scope>
    <source>
        <strain evidence="2 3">UAMH 7357</strain>
    </source>
</reference>
<dbReference type="EMBL" id="KZ613507">
    <property type="protein sequence ID" value="PMD16254.1"/>
    <property type="molecule type" value="Genomic_DNA"/>
</dbReference>
<name>A0A2J6PQF5_9HELO</name>
<dbReference type="OrthoDB" id="4760831at2759"/>
<feature type="non-terminal residue" evidence="2">
    <location>
        <position position="396"/>
    </location>
</feature>
<proteinExistence type="predicted"/>
<dbReference type="AlphaFoldDB" id="A0A2J6PQF5"/>
<evidence type="ECO:0000256" key="1">
    <source>
        <dbReference type="SAM" id="MobiDB-lite"/>
    </source>
</evidence>
<feature type="region of interest" description="Disordered" evidence="1">
    <location>
        <begin position="1"/>
        <end position="34"/>
    </location>
</feature>
<gene>
    <name evidence="2" type="ORF">NA56DRAFT_580778</name>
</gene>
<dbReference type="Proteomes" id="UP000235672">
    <property type="component" value="Unassembled WGS sequence"/>
</dbReference>
<organism evidence="2 3">
    <name type="scientific">Hyaloscypha hepaticicola</name>
    <dbReference type="NCBI Taxonomy" id="2082293"/>
    <lineage>
        <taxon>Eukaryota</taxon>
        <taxon>Fungi</taxon>
        <taxon>Dikarya</taxon>
        <taxon>Ascomycota</taxon>
        <taxon>Pezizomycotina</taxon>
        <taxon>Leotiomycetes</taxon>
        <taxon>Helotiales</taxon>
        <taxon>Hyaloscyphaceae</taxon>
        <taxon>Hyaloscypha</taxon>
    </lineage>
</organism>